<dbReference type="EMBL" id="AP018203">
    <property type="protein sequence ID" value="BAY57362.1"/>
    <property type="molecule type" value="Genomic_DNA"/>
</dbReference>
<accession>A0A1Z4JKS9</accession>
<evidence type="ECO:0008006" key="3">
    <source>
        <dbReference type="Google" id="ProtNLM"/>
    </source>
</evidence>
<gene>
    <name evidence="1" type="ORF">NIES2135_42270</name>
</gene>
<dbReference type="Gene3D" id="2.30.31.10">
    <property type="entry name" value="Transcriptional Coactivator Pc4, Chain A"/>
    <property type="match status" value="1"/>
</dbReference>
<reference evidence="1 2" key="1">
    <citation type="submission" date="2017-06" db="EMBL/GenBank/DDBJ databases">
        <title>Genome sequencing of cyanobaciteial culture collection at National Institute for Environmental Studies (NIES).</title>
        <authorList>
            <person name="Hirose Y."/>
            <person name="Shimura Y."/>
            <person name="Fujisawa T."/>
            <person name="Nakamura Y."/>
            <person name="Kawachi M."/>
        </authorList>
    </citation>
    <scope>NUCLEOTIDE SEQUENCE [LARGE SCALE GENOMIC DNA]</scope>
    <source>
        <strain evidence="1 2">NIES-2135</strain>
    </source>
</reference>
<dbReference type="Proteomes" id="UP000217895">
    <property type="component" value="Chromosome"/>
</dbReference>
<dbReference type="Pfam" id="PF08848">
    <property type="entry name" value="DUF1818"/>
    <property type="match status" value="1"/>
</dbReference>
<organism evidence="1 2">
    <name type="scientific">Leptolyngbya boryana NIES-2135</name>
    <dbReference type="NCBI Taxonomy" id="1973484"/>
    <lineage>
        <taxon>Bacteria</taxon>
        <taxon>Bacillati</taxon>
        <taxon>Cyanobacteriota</taxon>
        <taxon>Cyanophyceae</taxon>
        <taxon>Leptolyngbyales</taxon>
        <taxon>Leptolyngbyaceae</taxon>
        <taxon>Leptolyngbya group</taxon>
        <taxon>Leptolyngbya</taxon>
    </lineage>
</organism>
<dbReference type="InterPro" id="IPR009044">
    <property type="entry name" value="ssDNA-bd_transcriptional_reg"/>
</dbReference>
<dbReference type="InterPro" id="IPR014947">
    <property type="entry name" value="DUF1818"/>
</dbReference>
<dbReference type="SUPFAM" id="SSF54447">
    <property type="entry name" value="ssDNA-binding transcriptional regulator domain"/>
    <property type="match status" value="1"/>
</dbReference>
<evidence type="ECO:0000313" key="2">
    <source>
        <dbReference type="Proteomes" id="UP000217895"/>
    </source>
</evidence>
<protein>
    <recommendedName>
        <fullName evidence="3">DUF1818 domain-containing protein</fullName>
    </recommendedName>
</protein>
<keyword evidence="2" id="KW-1185">Reference proteome</keyword>
<proteinExistence type="predicted"/>
<sequence length="119" mass="13816">MSRILKTGAGWRLGWDAAAPEFKGLVGGEDWAIELTEQEWNDFRRLSEQLHETLQQIAQELMDEERIACELESDRIWLEVEGFPNAYSLRLILQTGRRAEGYWENALELREALCTIEGF</sequence>
<evidence type="ECO:0000313" key="1">
    <source>
        <dbReference type="EMBL" id="BAY57362.1"/>
    </source>
</evidence>
<dbReference type="GO" id="GO:0006355">
    <property type="term" value="P:regulation of DNA-templated transcription"/>
    <property type="evidence" value="ECO:0007669"/>
    <property type="project" value="InterPro"/>
</dbReference>
<dbReference type="AlphaFoldDB" id="A0A1Z4JKS9"/>
<name>A0A1Z4JKS9_LEPBY</name>
<dbReference type="GO" id="GO:0003677">
    <property type="term" value="F:DNA binding"/>
    <property type="evidence" value="ECO:0007669"/>
    <property type="project" value="InterPro"/>
</dbReference>